<protein>
    <submittedName>
        <fullName evidence="2">Aryl-alcohol dehydrogenase</fullName>
        <ecNumber evidence="2">1.-.-.-</ecNumber>
    </submittedName>
</protein>
<dbReference type="InterPro" id="IPR023210">
    <property type="entry name" value="NADP_OxRdtase_dom"/>
</dbReference>
<evidence type="ECO:0000313" key="2">
    <source>
        <dbReference type="EMBL" id="ADE38490.1"/>
    </source>
</evidence>
<dbReference type="eggNOG" id="COG4989">
    <property type="taxonomic scope" value="Bacteria"/>
</dbReference>
<dbReference type="Gene3D" id="3.20.20.100">
    <property type="entry name" value="NADP-dependent oxidoreductase domain"/>
    <property type="match status" value="1"/>
</dbReference>
<organism evidence="2 3">
    <name type="scientific">Puniceispirillum marinum (strain IMCC1322)</name>
    <dbReference type="NCBI Taxonomy" id="488538"/>
    <lineage>
        <taxon>Bacteria</taxon>
        <taxon>Pseudomonadati</taxon>
        <taxon>Pseudomonadota</taxon>
        <taxon>Alphaproteobacteria</taxon>
        <taxon>Candidatus Puniceispirillales</taxon>
        <taxon>Candidatus Puniceispirillaceae</taxon>
        <taxon>Candidatus Puniceispirillum</taxon>
    </lineage>
</organism>
<accession>D5BPZ2</accession>
<keyword evidence="3" id="KW-1185">Reference proteome</keyword>
<dbReference type="AlphaFoldDB" id="D5BPZ2"/>
<dbReference type="EMBL" id="CP001751">
    <property type="protein sequence ID" value="ADE38490.1"/>
    <property type="molecule type" value="Genomic_DNA"/>
</dbReference>
<dbReference type="HOGENOM" id="CLU_023205_8_0_5"/>
<dbReference type="KEGG" id="apb:SAR116_0247"/>
<dbReference type="EC" id="1.-.-.-" evidence="2"/>
<dbReference type="GO" id="GO:0005829">
    <property type="term" value="C:cytosol"/>
    <property type="evidence" value="ECO:0007669"/>
    <property type="project" value="TreeGrafter"/>
</dbReference>
<dbReference type="InterPro" id="IPR036812">
    <property type="entry name" value="NAD(P)_OxRdtase_dom_sf"/>
</dbReference>
<dbReference type="PANTHER" id="PTHR43364">
    <property type="entry name" value="NADH-SPECIFIC METHYLGLYOXAL REDUCTASE-RELATED"/>
    <property type="match status" value="1"/>
</dbReference>
<sequence>MPQLELSRIVYGMWRLADDENRDVSHVQAKVEACLSQGITSFDQADIYGNYESERLFGKLLKEAPHIVDNIEIITKCDIQLLTDKSPERVVKYYDTSATHINHSVDNSLKLMNIDHIDILLLHRPDPLMDHHETGAALDALIASGKIGSVGVSNFKPWDINLLQSAMSNPIASNQIEISLLAHDAFTNGDIAFAQEKNIALMAWSPLAGGGLFEKSNKVLFDKLSDIGARQNCDASAVAVAWLLAHPAGIMPVMGTNNLDRIAHLGDACKIEMDRETWFVLYEMALGHEVP</sequence>
<dbReference type="STRING" id="488538.SAR116_0247"/>
<name>D5BPZ2_PUNMI</name>
<dbReference type="Pfam" id="PF00248">
    <property type="entry name" value="Aldo_ket_red"/>
    <property type="match status" value="1"/>
</dbReference>
<dbReference type="Proteomes" id="UP000007460">
    <property type="component" value="Chromosome"/>
</dbReference>
<evidence type="ECO:0000313" key="3">
    <source>
        <dbReference type="Proteomes" id="UP000007460"/>
    </source>
</evidence>
<evidence type="ECO:0000259" key="1">
    <source>
        <dbReference type="Pfam" id="PF00248"/>
    </source>
</evidence>
<feature type="domain" description="NADP-dependent oxidoreductase" evidence="1">
    <location>
        <begin position="8"/>
        <end position="277"/>
    </location>
</feature>
<dbReference type="PANTHER" id="PTHR43364:SF1">
    <property type="entry name" value="OXIDOREDUCTASE YDHF"/>
    <property type="match status" value="1"/>
</dbReference>
<dbReference type="SUPFAM" id="SSF51430">
    <property type="entry name" value="NAD(P)-linked oxidoreductase"/>
    <property type="match status" value="1"/>
</dbReference>
<dbReference type="CDD" id="cd19092">
    <property type="entry name" value="AKR_BsYcsN_EcYdhF-like"/>
    <property type="match status" value="1"/>
</dbReference>
<gene>
    <name evidence="2" type="ordered locus">SAR116_0247</name>
</gene>
<dbReference type="GO" id="GO:0016491">
    <property type="term" value="F:oxidoreductase activity"/>
    <property type="evidence" value="ECO:0007669"/>
    <property type="project" value="UniProtKB-KW"/>
</dbReference>
<keyword evidence="2" id="KW-0560">Oxidoreductase</keyword>
<proteinExistence type="predicted"/>
<reference evidence="2 3" key="1">
    <citation type="journal article" date="2010" name="J. Bacteriol.">
        <title>Complete genome sequence of "Candidatus Puniceispirillum marinum" IMCC1322, a representative of the SAR116 clade in the Alphaproteobacteria.</title>
        <authorList>
            <person name="Oh H.M."/>
            <person name="Kwon K.K."/>
            <person name="Kang I."/>
            <person name="Kang S.G."/>
            <person name="Lee J.H."/>
            <person name="Kim S.J."/>
            <person name="Cho J.C."/>
        </authorList>
    </citation>
    <scope>NUCLEOTIDE SEQUENCE [LARGE SCALE GENOMIC DNA]</scope>
    <source>
        <strain evidence="2 3">IMCC1322</strain>
    </source>
</reference>
<dbReference type="InterPro" id="IPR050523">
    <property type="entry name" value="AKR_Detox_Biosynth"/>
</dbReference>